<dbReference type="FunFam" id="4.10.240.10:FF:000013">
    <property type="entry name" value="C6 transcription factor, putative"/>
    <property type="match status" value="1"/>
</dbReference>
<dbReference type="PROSITE" id="PS00463">
    <property type="entry name" value="ZN2_CY6_FUNGAL_1"/>
    <property type="match status" value="1"/>
</dbReference>
<dbReference type="InterPro" id="IPR052783">
    <property type="entry name" value="Metabolic/Drug-Res_Regulator"/>
</dbReference>
<dbReference type="InterPro" id="IPR036864">
    <property type="entry name" value="Zn2-C6_fun-type_DNA-bd_sf"/>
</dbReference>
<feature type="compositionally biased region" description="Polar residues" evidence="2">
    <location>
        <begin position="222"/>
        <end position="236"/>
    </location>
</feature>
<accession>A0A1W5D079</accession>
<evidence type="ECO:0000313" key="5">
    <source>
        <dbReference type="Proteomes" id="UP000192927"/>
    </source>
</evidence>
<dbReference type="EMBL" id="FWEW01001107">
    <property type="protein sequence ID" value="SLM36548.1"/>
    <property type="molecule type" value="Genomic_DNA"/>
</dbReference>
<feature type="domain" description="Zn(2)-C6 fungal-type" evidence="3">
    <location>
        <begin position="23"/>
        <end position="52"/>
    </location>
</feature>
<keyword evidence="1" id="KW-0539">Nucleus</keyword>
<dbReference type="Proteomes" id="UP000192927">
    <property type="component" value="Unassembled WGS sequence"/>
</dbReference>
<dbReference type="AlphaFoldDB" id="A0A1W5D079"/>
<dbReference type="PROSITE" id="PS50048">
    <property type="entry name" value="ZN2_CY6_FUNGAL_2"/>
    <property type="match status" value="1"/>
</dbReference>
<proteinExistence type="predicted"/>
<dbReference type="SMART" id="SM00066">
    <property type="entry name" value="GAL4"/>
    <property type="match status" value="1"/>
</dbReference>
<name>A0A1W5D079_9LECA</name>
<feature type="region of interest" description="Disordered" evidence="2">
    <location>
        <begin position="149"/>
        <end position="176"/>
    </location>
</feature>
<dbReference type="PANTHER" id="PTHR47655:SF3">
    <property type="entry name" value="ZN(II)2CYS6 TRANSCRIPTION FACTOR (EUROFUNG)"/>
    <property type="match status" value="1"/>
</dbReference>
<evidence type="ECO:0000256" key="2">
    <source>
        <dbReference type="SAM" id="MobiDB-lite"/>
    </source>
</evidence>
<evidence type="ECO:0000259" key="3">
    <source>
        <dbReference type="PROSITE" id="PS50048"/>
    </source>
</evidence>
<evidence type="ECO:0000313" key="4">
    <source>
        <dbReference type="EMBL" id="SLM36548.1"/>
    </source>
</evidence>
<keyword evidence="5" id="KW-1185">Reference proteome</keyword>
<dbReference type="GO" id="GO:0008270">
    <property type="term" value="F:zinc ion binding"/>
    <property type="evidence" value="ECO:0007669"/>
    <property type="project" value="InterPro"/>
</dbReference>
<sequence>MSTQQPSSPLDNDSTVRKRVCKACDRCRLKKSKCDGSSPCNRCKSDNAICIFGERKKSHDKVYPKGYVEMLEQNHAQLVNGIQELYARAVGGQAWVGPPLKILPNGHPHIHDILESLGALKRDSRSGSAMFEEDLEVLQQKLYASGAGLMHQHDSPESDTDQAASSMPGIEAPPSKTFFTMPSYTPSSGLPTPPMQTPTMQTPTGRLSLHIPPEAQFRPQPAYNSQSRSSCPQPSMNPAVLHRPSWPHQVPAEGPMDFLQFEIPSYDNVKQMQFAQSQVDYRSMSPMGVPDWNEDIDVFNTFVNQALP</sequence>
<dbReference type="CDD" id="cd00067">
    <property type="entry name" value="GAL4"/>
    <property type="match status" value="1"/>
</dbReference>
<dbReference type="InterPro" id="IPR001138">
    <property type="entry name" value="Zn2Cys6_DnaBD"/>
</dbReference>
<feature type="region of interest" description="Disordered" evidence="2">
    <location>
        <begin position="216"/>
        <end position="237"/>
    </location>
</feature>
<dbReference type="Pfam" id="PF00172">
    <property type="entry name" value="Zn_clus"/>
    <property type="match status" value="1"/>
</dbReference>
<protein>
    <submittedName>
        <fullName evidence="4">C6 transcription factor</fullName>
    </submittedName>
</protein>
<dbReference type="SUPFAM" id="SSF57701">
    <property type="entry name" value="Zn2/Cys6 DNA-binding domain"/>
    <property type="match status" value="1"/>
</dbReference>
<dbReference type="GO" id="GO:0000981">
    <property type="term" value="F:DNA-binding transcription factor activity, RNA polymerase II-specific"/>
    <property type="evidence" value="ECO:0007669"/>
    <property type="project" value="InterPro"/>
</dbReference>
<organism evidence="4 5">
    <name type="scientific">Lasallia pustulata</name>
    <dbReference type="NCBI Taxonomy" id="136370"/>
    <lineage>
        <taxon>Eukaryota</taxon>
        <taxon>Fungi</taxon>
        <taxon>Dikarya</taxon>
        <taxon>Ascomycota</taxon>
        <taxon>Pezizomycotina</taxon>
        <taxon>Lecanoromycetes</taxon>
        <taxon>OSLEUM clade</taxon>
        <taxon>Umbilicariomycetidae</taxon>
        <taxon>Umbilicariales</taxon>
        <taxon>Umbilicariaceae</taxon>
        <taxon>Lasallia</taxon>
    </lineage>
</organism>
<dbReference type="PANTHER" id="PTHR47655">
    <property type="entry name" value="QUINIC ACID UTILIZATION ACTIVATOR"/>
    <property type="match status" value="1"/>
</dbReference>
<reference evidence="5" key="1">
    <citation type="submission" date="2017-03" db="EMBL/GenBank/DDBJ databases">
        <authorList>
            <person name="Sharma R."/>
            <person name="Thines M."/>
        </authorList>
    </citation>
    <scope>NUCLEOTIDE SEQUENCE [LARGE SCALE GENOMIC DNA]</scope>
</reference>
<dbReference type="Gene3D" id="4.10.240.10">
    <property type="entry name" value="Zn(2)-C6 fungal-type DNA-binding domain"/>
    <property type="match status" value="1"/>
</dbReference>
<evidence type="ECO:0000256" key="1">
    <source>
        <dbReference type="ARBA" id="ARBA00023242"/>
    </source>
</evidence>